<name>A0A7R8D0A3_LEPSM</name>
<reference evidence="3" key="1">
    <citation type="submission" date="2021-02" db="EMBL/GenBank/DDBJ databases">
        <authorList>
            <person name="Bekaert M."/>
        </authorList>
    </citation>
    <scope>NUCLEOTIDE SEQUENCE</scope>
    <source>
        <strain evidence="3">IoA-00</strain>
    </source>
</reference>
<feature type="compositionally biased region" description="Polar residues" evidence="1">
    <location>
        <begin position="138"/>
        <end position="151"/>
    </location>
</feature>
<organism evidence="3 4">
    <name type="scientific">Lepeophtheirus salmonis</name>
    <name type="common">Salmon louse</name>
    <name type="synonym">Caligus salmonis</name>
    <dbReference type="NCBI Taxonomy" id="72036"/>
    <lineage>
        <taxon>Eukaryota</taxon>
        <taxon>Metazoa</taxon>
        <taxon>Ecdysozoa</taxon>
        <taxon>Arthropoda</taxon>
        <taxon>Crustacea</taxon>
        <taxon>Multicrustacea</taxon>
        <taxon>Hexanauplia</taxon>
        <taxon>Copepoda</taxon>
        <taxon>Siphonostomatoida</taxon>
        <taxon>Caligidae</taxon>
        <taxon>Lepeophtheirus</taxon>
    </lineage>
</organism>
<dbReference type="OrthoDB" id="10051670at2759"/>
<accession>A0A7R8D0A3</accession>
<feature type="region of interest" description="Disordered" evidence="1">
    <location>
        <begin position="128"/>
        <end position="151"/>
    </location>
</feature>
<feature type="region of interest" description="Disordered" evidence="1">
    <location>
        <begin position="452"/>
        <end position="489"/>
    </location>
</feature>
<feature type="transmembrane region" description="Helical" evidence="2">
    <location>
        <begin position="12"/>
        <end position="31"/>
    </location>
</feature>
<dbReference type="AlphaFoldDB" id="A0A7R8D0A3"/>
<evidence type="ECO:0000256" key="1">
    <source>
        <dbReference type="SAM" id="MobiDB-lite"/>
    </source>
</evidence>
<keyword evidence="4" id="KW-1185">Reference proteome</keyword>
<dbReference type="Proteomes" id="UP000675881">
    <property type="component" value="Chromosome 6"/>
</dbReference>
<sequence length="489" mass="55027">MAFTNFWNGAYVLFTGTIFALINCGLGGFGIFQGWSIFLSFCSLLLSQNEISFFGIPSEKNKTQRMPRSYDVYHTPKAQNYVYREQNGAVLYGKGTENDGHYIESNPSGPYEEYSNYYPSFDSHKLSSLPSSEEEYTGTHTPSGSFVSGTHLSQSTQTYHHALKTKARRPSIPHYNVEKGSRGSLEHSNYPVVQYNESFAYSYNPETNTYYFYIIPPAMNHQQKRLDSFNNYPNYKKWNNQQRQYFAVFPTGDQPRNHTVSLSRPSISKGSKKTTISTTRGFIGPLLPSNFKSKISTTDKPTGTLETTTHAFELVDSEELRVMEQEEETTSKNGGSKTIMDIFPTTLFNSKTTTPSTTTVKEASIETITSIYLEENFTSETPLSTETTNSDVFTTGLSSTTPIFDREGIRTTSLDKIASLPNGSKDDESVEFITEVHQTTTIDYTMKDFMDKTTTPQSSSTVPNENDSMLFVTPGKKFKSKKHNSEKNA</sequence>
<keyword evidence="2" id="KW-0472">Membrane</keyword>
<keyword evidence="2" id="KW-1133">Transmembrane helix</keyword>
<keyword evidence="2" id="KW-0812">Transmembrane</keyword>
<gene>
    <name evidence="3" type="ORF">LSAA_11750</name>
</gene>
<evidence type="ECO:0000256" key="2">
    <source>
        <dbReference type="SAM" id="Phobius"/>
    </source>
</evidence>
<dbReference type="EMBL" id="HG994585">
    <property type="protein sequence ID" value="CAF2981705.1"/>
    <property type="molecule type" value="Genomic_DNA"/>
</dbReference>
<evidence type="ECO:0000313" key="4">
    <source>
        <dbReference type="Proteomes" id="UP000675881"/>
    </source>
</evidence>
<evidence type="ECO:0000313" key="3">
    <source>
        <dbReference type="EMBL" id="CAF2981705.1"/>
    </source>
</evidence>
<proteinExistence type="predicted"/>
<protein>
    <submittedName>
        <fullName evidence="3">(salmon louse) hypothetical protein</fullName>
    </submittedName>
</protein>
<feature type="compositionally biased region" description="Polar residues" evidence="1">
    <location>
        <begin position="452"/>
        <end position="467"/>
    </location>
</feature>